<sequence length="617" mass="69543">MTAREDTVLPPIDPSIADENEWPEFDLIEAKVLRPGKMLYANLLEASEQSPVQVIGSLELKKAQEQLLLKPEAPNNRVIIDNVTHYAYGQMEDRSVELWAAGKAGWYKIAPAKGYLPHFNRMVQAVDMFYFLMDRHQHGRKQLNPSFKNLCEQYVFHTHGTCETPKQSAEVFMEHSSFLLRCMIEEDDDGDVEWSKTNVFAHLRRQFKDKYKTLVDLHSPRKTDPHGPRVESQASTPRHDPTALAKSQSNAVYQQIIELKEKGYLAKRRLNIGLLTERLAEKYSLSNENVHKIIAARAGSVLEMLEEEETPSFKWSRYVIHRELTDAASQADPLPPTLLTPLQSVDDSSDDERLERTHKSVLRPKMTSVVSRKVMGKRNRNTNADQQNGHSDTNDADDDDNDDDEDEVMRDVDTPSKVRGHELIRTPLASAKPRPLATSFLGNPQSAAASLLKSVLSAETPPTPPVISNTTSGKLDFGQGTTSRSSVAPIGFDEPEIWTCRMPGCPKSISTKGNARKKEIEEHAGEHDWETQMRVELVESERRMHSAFPVSNLMQYLVNQHYQQMRAAFPEIYPPENTNSNTNTNAETTDGTTELPGISGDEDQLPELDLRVNGHAT</sequence>
<feature type="region of interest" description="Disordered" evidence="1">
    <location>
        <begin position="329"/>
        <end position="430"/>
    </location>
</feature>
<organism evidence="2 3">
    <name type="scientific">Penicillium argentinense</name>
    <dbReference type="NCBI Taxonomy" id="1131581"/>
    <lineage>
        <taxon>Eukaryota</taxon>
        <taxon>Fungi</taxon>
        <taxon>Dikarya</taxon>
        <taxon>Ascomycota</taxon>
        <taxon>Pezizomycotina</taxon>
        <taxon>Eurotiomycetes</taxon>
        <taxon>Eurotiomycetidae</taxon>
        <taxon>Eurotiales</taxon>
        <taxon>Aspergillaceae</taxon>
        <taxon>Penicillium</taxon>
    </lineage>
</organism>
<proteinExistence type="predicted"/>
<feature type="region of interest" description="Disordered" evidence="1">
    <location>
        <begin position="217"/>
        <end position="247"/>
    </location>
</feature>
<evidence type="ECO:0000313" key="3">
    <source>
        <dbReference type="Proteomes" id="UP001149074"/>
    </source>
</evidence>
<feature type="region of interest" description="Disordered" evidence="1">
    <location>
        <begin position="462"/>
        <end position="489"/>
    </location>
</feature>
<evidence type="ECO:0000313" key="2">
    <source>
        <dbReference type="EMBL" id="KAJ5098497.1"/>
    </source>
</evidence>
<feature type="compositionally biased region" description="Basic and acidic residues" evidence="1">
    <location>
        <begin position="409"/>
        <end position="424"/>
    </location>
</feature>
<name>A0A9W9FEL6_9EURO</name>
<accession>A0A9W9FEL6</accession>
<dbReference type="AlphaFoldDB" id="A0A9W9FEL6"/>
<feature type="region of interest" description="Disordered" evidence="1">
    <location>
        <begin position="572"/>
        <end position="617"/>
    </location>
</feature>
<keyword evidence="3" id="KW-1185">Reference proteome</keyword>
<feature type="compositionally biased region" description="Acidic residues" evidence="1">
    <location>
        <begin position="394"/>
        <end position="408"/>
    </location>
</feature>
<feature type="compositionally biased region" description="Polar residues" evidence="1">
    <location>
        <begin position="466"/>
        <end position="486"/>
    </location>
</feature>
<reference evidence="2" key="1">
    <citation type="submission" date="2022-11" db="EMBL/GenBank/DDBJ databases">
        <authorList>
            <person name="Petersen C."/>
        </authorList>
    </citation>
    <scope>NUCLEOTIDE SEQUENCE</scope>
    <source>
        <strain evidence="2">IBT 30761</strain>
    </source>
</reference>
<dbReference type="OrthoDB" id="5382953at2759"/>
<feature type="compositionally biased region" description="Polar residues" evidence="1">
    <location>
        <begin position="381"/>
        <end position="391"/>
    </location>
</feature>
<feature type="compositionally biased region" description="Low complexity" evidence="1">
    <location>
        <begin position="577"/>
        <end position="593"/>
    </location>
</feature>
<dbReference type="RefSeq" id="XP_056474151.1">
    <property type="nucleotide sequence ID" value="XM_056617992.1"/>
</dbReference>
<reference evidence="2" key="2">
    <citation type="journal article" date="2023" name="IMA Fungus">
        <title>Comparative genomic study of the Penicillium genus elucidates a diverse pangenome and 15 lateral gene transfer events.</title>
        <authorList>
            <person name="Petersen C."/>
            <person name="Sorensen T."/>
            <person name="Nielsen M.R."/>
            <person name="Sondergaard T.E."/>
            <person name="Sorensen J.L."/>
            <person name="Fitzpatrick D.A."/>
            <person name="Frisvad J.C."/>
            <person name="Nielsen K.L."/>
        </authorList>
    </citation>
    <scope>NUCLEOTIDE SEQUENCE</scope>
    <source>
        <strain evidence="2">IBT 30761</strain>
    </source>
</reference>
<evidence type="ECO:0000256" key="1">
    <source>
        <dbReference type="SAM" id="MobiDB-lite"/>
    </source>
</evidence>
<evidence type="ECO:0008006" key="4">
    <source>
        <dbReference type="Google" id="ProtNLM"/>
    </source>
</evidence>
<feature type="compositionally biased region" description="Basic and acidic residues" evidence="1">
    <location>
        <begin position="608"/>
        <end position="617"/>
    </location>
</feature>
<comment type="caution">
    <text evidence="2">The sequence shown here is derived from an EMBL/GenBank/DDBJ whole genome shotgun (WGS) entry which is preliminary data.</text>
</comment>
<dbReference type="GeneID" id="81356971"/>
<protein>
    <recommendedName>
        <fullName evidence="4">DNA (cytosine-5)-methyltransferase 1 replication foci domain-containing protein</fullName>
    </recommendedName>
</protein>
<dbReference type="Proteomes" id="UP001149074">
    <property type="component" value="Unassembled WGS sequence"/>
</dbReference>
<dbReference type="EMBL" id="JAPQKI010000005">
    <property type="protein sequence ID" value="KAJ5098497.1"/>
    <property type="molecule type" value="Genomic_DNA"/>
</dbReference>
<gene>
    <name evidence="2" type="ORF">N7532_005498</name>
</gene>
<feature type="compositionally biased region" description="Basic and acidic residues" evidence="1">
    <location>
        <begin position="217"/>
        <end position="229"/>
    </location>
</feature>